<dbReference type="Ensembl" id="ENSCSAVT00000009635.1">
    <property type="protein sequence ID" value="ENSCSAVP00000009518.1"/>
    <property type="gene ID" value="ENSCSAVG00000005596.1"/>
</dbReference>
<reference evidence="1" key="3">
    <citation type="submission" date="2025-09" db="UniProtKB">
        <authorList>
            <consortium name="Ensembl"/>
        </authorList>
    </citation>
    <scope>IDENTIFICATION</scope>
</reference>
<sequence length="70" mass="8025">MFDISRSERSRGRFMSEIKEIFRNQSNDKAVRSSSVLSVVLRIGEQSDIDSWFPSVVRRLVSLCPDLPPP</sequence>
<keyword evidence="2" id="KW-1185">Reference proteome</keyword>
<dbReference type="Proteomes" id="UP000007875">
    <property type="component" value="Unassembled WGS sequence"/>
</dbReference>
<evidence type="ECO:0000313" key="1">
    <source>
        <dbReference type="Ensembl" id="ENSCSAVP00000009518.1"/>
    </source>
</evidence>
<name>H2YW07_CIOSA</name>
<dbReference type="HOGENOM" id="CLU_2757054_0_0_1"/>
<reference evidence="2" key="1">
    <citation type="submission" date="2003-08" db="EMBL/GenBank/DDBJ databases">
        <authorList>
            <person name="Birren B."/>
            <person name="Nusbaum C."/>
            <person name="Abebe A."/>
            <person name="Abouelleil A."/>
            <person name="Adekoya E."/>
            <person name="Ait-zahra M."/>
            <person name="Allen N."/>
            <person name="Allen T."/>
            <person name="An P."/>
            <person name="Anderson M."/>
            <person name="Anderson S."/>
            <person name="Arachchi H."/>
            <person name="Armbruster J."/>
            <person name="Bachantsang P."/>
            <person name="Baldwin J."/>
            <person name="Barry A."/>
            <person name="Bayul T."/>
            <person name="Blitshsteyn B."/>
            <person name="Bloom T."/>
            <person name="Blye J."/>
            <person name="Boguslavskiy L."/>
            <person name="Borowsky M."/>
            <person name="Boukhgalter B."/>
            <person name="Brunache A."/>
            <person name="Butler J."/>
            <person name="Calixte N."/>
            <person name="Calvo S."/>
            <person name="Camarata J."/>
            <person name="Campo K."/>
            <person name="Chang J."/>
            <person name="Cheshatsang Y."/>
            <person name="Citroen M."/>
            <person name="Collymore A."/>
            <person name="Considine T."/>
            <person name="Cook A."/>
            <person name="Cooke P."/>
            <person name="Corum B."/>
            <person name="Cuomo C."/>
            <person name="David R."/>
            <person name="Dawoe T."/>
            <person name="Degray S."/>
            <person name="Dodge S."/>
            <person name="Dooley K."/>
            <person name="Dorje P."/>
            <person name="Dorjee K."/>
            <person name="Dorris L."/>
            <person name="Duffey N."/>
            <person name="Dupes A."/>
            <person name="Elkins T."/>
            <person name="Engels R."/>
            <person name="Erickson J."/>
            <person name="Farina A."/>
            <person name="Faro S."/>
            <person name="Ferreira P."/>
            <person name="Fischer H."/>
            <person name="Fitzgerald M."/>
            <person name="Foley K."/>
            <person name="Gage D."/>
            <person name="Galagan J."/>
            <person name="Gearin G."/>
            <person name="Gnerre S."/>
            <person name="Gnirke A."/>
            <person name="Goyette A."/>
            <person name="Graham J."/>
            <person name="Grandbois E."/>
            <person name="Gyaltsen K."/>
            <person name="Hafez N."/>
            <person name="Hagopian D."/>
            <person name="Hagos B."/>
            <person name="Hall J."/>
            <person name="Hatcher B."/>
            <person name="Heller A."/>
            <person name="Higgins H."/>
            <person name="Honan T."/>
            <person name="Horn A."/>
            <person name="Houde N."/>
            <person name="Hughes L."/>
            <person name="Hulme W."/>
            <person name="Husby E."/>
            <person name="Iliev I."/>
            <person name="Jaffe D."/>
            <person name="Jones C."/>
            <person name="Kamal M."/>
            <person name="Kamat A."/>
            <person name="Kamvysselis M."/>
            <person name="Karlsson E."/>
            <person name="Kells C."/>
            <person name="Kieu A."/>
            <person name="Kisner P."/>
            <person name="Kodira C."/>
            <person name="Kulbokas E."/>
            <person name="Labutti K."/>
            <person name="Lama D."/>
            <person name="Landers T."/>
            <person name="Leger J."/>
            <person name="Levine S."/>
            <person name="Lewis D."/>
            <person name="Lewis T."/>
            <person name="Lindblad-toh K."/>
            <person name="Liu X."/>
            <person name="Lokyitsang T."/>
            <person name="Lokyitsang Y."/>
            <person name="Lucien O."/>
            <person name="Lui A."/>
            <person name="Ma L.J."/>
            <person name="Mabbitt R."/>
            <person name="Macdonald J."/>
            <person name="Maclean C."/>
            <person name="Major J."/>
            <person name="Manning J."/>
            <person name="Marabella R."/>
            <person name="Maru K."/>
            <person name="Matthews C."/>
            <person name="Mauceli E."/>
            <person name="Mccarthy M."/>
            <person name="Mcdonough S."/>
            <person name="Mcghee T."/>
            <person name="Meldrim J."/>
            <person name="Meneus L."/>
            <person name="Mesirov J."/>
            <person name="Mihalev A."/>
            <person name="Mihova T."/>
            <person name="Mikkelsen T."/>
            <person name="Mlenga V."/>
            <person name="Moru K."/>
            <person name="Mozes J."/>
            <person name="Mulrain L."/>
            <person name="Munson G."/>
            <person name="Naylor J."/>
            <person name="Newes C."/>
            <person name="Nguyen C."/>
            <person name="Nguyen N."/>
            <person name="Nguyen T."/>
            <person name="Nicol R."/>
            <person name="Nielsen C."/>
            <person name="Nizzari M."/>
            <person name="Norbu C."/>
            <person name="Norbu N."/>
            <person name="O'donnell P."/>
            <person name="Okoawo O."/>
            <person name="O'leary S."/>
            <person name="Omotosho B."/>
            <person name="O'neill K."/>
            <person name="Osman S."/>
            <person name="Parker S."/>
            <person name="Perrin D."/>
            <person name="Phunkhang P."/>
            <person name="Piqani B."/>
            <person name="Purcell S."/>
            <person name="Rachupka T."/>
            <person name="Ramasamy U."/>
            <person name="Rameau R."/>
            <person name="Ray V."/>
            <person name="Raymond C."/>
            <person name="Retta R."/>
            <person name="Richardson S."/>
            <person name="Rise C."/>
            <person name="Rodriguez J."/>
            <person name="Rogers J."/>
            <person name="Rogov P."/>
            <person name="Rutman M."/>
            <person name="Schupbach R."/>
            <person name="Seaman C."/>
            <person name="Settipalli S."/>
            <person name="Sharpe T."/>
            <person name="Sheridan J."/>
            <person name="Sherpa N."/>
            <person name="Shi J."/>
            <person name="Smirnov S."/>
            <person name="Smith C."/>
            <person name="Sougnez C."/>
            <person name="Spencer B."/>
            <person name="Stalker J."/>
            <person name="Stange-thomann N."/>
            <person name="Stavropoulos S."/>
            <person name="Stetson K."/>
            <person name="Stone C."/>
            <person name="Stone S."/>
            <person name="Stubbs M."/>
            <person name="Talamas J."/>
            <person name="Tchuinga P."/>
            <person name="Tenzing P."/>
            <person name="Tesfaye S."/>
            <person name="Theodore J."/>
            <person name="Thoulutsang Y."/>
            <person name="Topham K."/>
            <person name="Towey S."/>
            <person name="Tsamla T."/>
            <person name="Tsomo N."/>
            <person name="Vallee D."/>
            <person name="Vassiliev H."/>
            <person name="Venkataraman V."/>
            <person name="Vinson J."/>
            <person name="Vo A."/>
            <person name="Wade C."/>
            <person name="Wang S."/>
            <person name="Wangchuk T."/>
            <person name="Wangdi T."/>
            <person name="Whittaker C."/>
            <person name="Wilkinson J."/>
            <person name="Wu Y."/>
            <person name="Wyman D."/>
            <person name="Yadav S."/>
            <person name="Yang S."/>
            <person name="Yang X."/>
            <person name="Yeager S."/>
            <person name="Yee E."/>
            <person name="Young G."/>
            <person name="Zainoun J."/>
            <person name="Zembeck L."/>
            <person name="Zimmer A."/>
            <person name="Zody M."/>
            <person name="Lander E."/>
        </authorList>
    </citation>
    <scope>NUCLEOTIDE SEQUENCE [LARGE SCALE GENOMIC DNA]</scope>
</reference>
<protein>
    <submittedName>
        <fullName evidence="1">Uncharacterized protein</fullName>
    </submittedName>
</protein>
<reference evidence="1" key="2">
    <citation type="submission" date="2025-08" db="UniProtKB">
        <authorList>
            <consortium name="Ensembl"/>
        </authorList>
    </citation>
    <scope>IDENTIFICATION</scope>
</reference>
<accession>H2YW07</accession>
<dbReference type="AlphaFoldDB" id="H2YW07"/>
<proteinExistence type="predicted"/>
<dbReference type="InParanoid" id="H2YW07"/>
<evidence type="ECO:0000313" key="2">
    <source>
        <dbReference type="Proteomes" id="UP000007875"/>
    </source>
</evidence>
<organism evidence="1 2">
    <name type="scientific">Ciona savignyi</name>
    <name type="common">Pacific transparent sea squirt</name>
    <dbReference type="NCBI Taxonomy" id="51511"/>
    <lineage>
        <taxon>Eukaryota</taxon>
        <taxon>Metazoa</taxon>
        <taxon>Chordata</taxon>
        <taxon>Tunicata</taxon>
        <taxon>Ascidiacea</taxon>
        <taxon>Phlebobranchia</taxon>
        <taxon>Cionidae</taxon>
        <taxon>Ciona</taxon>
    </lineage>
</organism>